<dbReference type="Gene3D" id="2.40.260.10">
    <property type="entry name" value="Sortase"/>
    <property type="match status" value="1"/>
</dbReference>
<evidence type="ECO:0000313" key="6">
    <source>
        <dbReference type="Proteomes" id="UP000633365"/>
    </source>
</evidence>
<dbReference type="GO" id="GO:0016787">
    <property type="term" value="F:hydrolase activity"/>
    <property type="evidence" value="ECO:0007669"/>
    <property type="project" value="UniProtKB-KW"/>
</dbReference>
<dbReference type="EMBL" id="JAEQMG010000118">
    <property type="protein sequence ID" value="MBK6089242.1"/>
    <property type="molecule type" value="Genomic_DNA"/>
</dbReference>
<feature type="active site" description="Acyl-thioester intermediate" evidence="2">
    <location>
        <position position="213"/>
    </location>
</feature>
<dbReference type="RefSeq" id="WP_092969211.1">
    <property type="nucleotide sequence ID" value="NZ_JAEQMG010000118.1"/>
</dbReference>
<sequence>MKRILPIILIILIFLVGLGILSYPLVSSMINNYFDRSEAHDRMVAAEGMPKEEIQQFFEDAENYNRSLTDTVVLTDPFDMESYEKIGAHYDETFDIDGNGFIGYIEIPKINVFLPIYHGTDDEVLQKGAGHLHNTSLPIGGDSTHSVISAHSALPSKTLFDYLPDLEEGDEFHIYVLDRTLTYRVDQIKTVLPSEIDDLYVVSGKDLVTLMTCTPYTVNTHRLLVRGERVADDDGKTEEKAETETKPSDKKIKSVSTGNDNFFFLGYKVSYLAAILSIAGFLLAVGLTVFFIVRRNIRRAKKDGE</sequence>
<dbReference type="Pfam" id="PF04203">
    <property type="entry name" value="Sortase"/>
    <property type="match status" value="1"/>
</dbReference>
<reference evidence="5" key="1">
    <citation type="submission" date="2021-01" db="EMBL/GenBank/DDBJ databases">
        <title>Genome public.</title>
        <authorList>
            <person name="Liu C."/>
            <person name="Sun Q."/>
        </authorList>
    </citation>
    <scope>NUCLEOTIDE SEQUENCE</scope>
    <source>
        <strain evidence="5">M6</strain>
    </source>
</reference>
<evidence type="ECO:0000256" key="3">
    <source>
        <dbReference type="SAM" id="MobiDB-lite"/>
    </source>
</evidence>
<dbReference type="InterPro" id="IPR042002">
    <property type="entry name" value="Sortase_C"/>
</dbReference>
<keyword evidence="4" id="KW-0472">Membrane</keyword>
<dbReference type="InterPro" id="IPR005754">
    <property type="entry name" value="Sortase"/>
</dbReference>
<evidence type="ECO:0000256" key="2">
    <source>
        <dbReference type="PIRSR" id="PIRSR605754-1"/>
    </source>
</evidence>
<dbReference type="PROSITE" id="PS00018">
    <property type="entry name" value="EF_HAND_1"/>
    <property type="match status" value="1"/>
</dbReference>
<name>A0A934WSQ7_9FIRM</name>
<dbReference type="AlphaFoldDB" id="A0A934WSQ7"/>
<dbReference type="SUPFAM" id="SSF63817">
    <property type="entry name" value="Sortase"/>
    <property type="match status" value="1"/>
</dbReference>
<feature type="transmembrane region" description="Helical" evidence="4">
    <location>
        <begin position="271"/>
        <end position="293"/>
    </location>
</feature>
<dbReference type="InterPro" id="IPR018247">
    <property type="entry name" value="EF_Hand_1_Ca_BS"/>
</dbReference>
<keyword evidence="6" id="KW-1185">Reference proteome</keyword>
<proteinExistence type="predicted"/>
<evidence type="ECO:0000256" key="4">
    <source>
        <dbReference type="SAM" id="Phobius"/>
    </source>
</evidence>
<accession>A0A934WSQ7</accession>
<keyword evidence="4" id="KW-0812">Transmembrane</keyword>
<dbReference type="InterPro" id="IPR023365">
    <property type="entry name" value="Sortase_dom-sf"/>
</dbReference>
<dbReference type="NCBIfam" id="NF033745">
    <property type="entry name" value="class_C_sortase"/>
    <property type="match status" value="1"/>
</dbReference>
<evidence type="ECO:0000256" key="1">
    <source>
        <dbReference type="ARBA" id="ARBA00022801"/>
    </source>
</evidence>
<comment type="caution">
    <text evidence="5">The sequence shown here is derived from an EMBL/GenBank/DDBJ whole genome shotgun (WGS) entry which is preliminary data.</text>
</comment>
<keyword evidence="1" id="KW-0378">Hydrolase</keyword>
<keyword evidence="4" id="KW-1133">Transmembrane helix</keyword>
<feature type="active site" description="Proton donor/acceptor" evidence="2">
    <location>
        <position position="151"/>
    </location>
</feature>
<dbReference type="CDD" id="cd05827">
    <property type="entry name" value="Sortase_C"/>
    <property type="match status" value="1"/>
</dbReference>
<protein>
    <submittedName>
        <fullName evidence="5">Class C sortase</fullName>
    </submittedName>
</protein>
<feature type="region of interest" description="Disordered" evidence="3">
    <location>
        <begin position="233"/>
        <end position="252"/>
    </location>
</feature>
<organism evidence="5 6">
    <name type="scientific">Ruminococcus difficilis</name>
    <dbReference type="NCBI Taxonomy" id="2763069"/>
    <lineage>
        <taxon>Bacteria</taxon>
        <taxon>Bacillati</taxon>
        <taxon>Bacillota</taxon>
        <taxon>Clostridia</taxon>
        <taxon>Eubacteriales</taxon>
        <taxon>Oscillospiraceae</taxon>
        <taxon>Ruminococcus</taxon>
    </lineage>
</organism>
<evidence type="ECO:0000313" key="5">
    <source>
        <dbReference type="EMBL" id="MBK6089242.1"/>
    </source>
</evidence>
<gene>
    <name evidence="5" type="ORF">JKK62_11430</name>
</gene>
<dbReference type="NCBIfam" id="TIGR01076">
    <property type="entry name" value="sortase_fam"/>
    <property type="match status" value="1"/>
</dbReference>
<dbReference type="Proteomes" id="UP000633365">
    <property type="component" value="Unassembled WGS sequence"/>
</dbReference>
<feature type="transmembrane region" description="Helical" evidence="4">
    <location>
        <begin position="7"/>
        <end position="26"/>
    </location>
</feature>